<evidence type="ECO:0000256" key="4">
    <source>
        <dbReference type="ARBA" id="ARBA00022723"/>
    </source>
</evidence>
<evidence type="ECO:0000313" key="13">
    <source>
        <dbReference type="EMBL" id="NMK98923.1"/>
    </source>
</evidence>
<dbReference type="PANTHER" id="PTHR42742">
    <property type="entry name" value="TRANSCRIPTIONAL REPRESSOR MPRA"/>
    <property type="match status" value="1"/>
</dbReference>
<dbReference type="NCBIfam" id="TIGR00218">
    <property type="entry name" value="manA"/>
    <property type="match status" value="1"/>
</dbReference>
<gene>
    <name evidence="13" type="primary">manA</name>
    <name evidence="13" type="ORF">HHM13_12735</name>
    <name evidence="12" type="ORF">HHM24_13665</name>
</gene>
<evidence type="ECO:0000256" key="2">
    <source>
        <dbReference type="ARBA" id="ARBA00010772"/>
    </source>
</evidence>
<accession>A0A7X9WCV0</accession>
<keyword evidence="14" id="KW-1185">Reference proteome</keyword>
<dbReference type="GO" id="GO:0008270">
    <property type="term" value="F:zinc ion binding"/>
    <property type="evidence" value="ECO:0007669"/>
    <property type="project" value="UniProtKB-UniRule"/>
</dbReference>
<dbReference type="EC" id="5.3.1.8" evidence="3 7"/>
<feature type="domain" description="Phosphomannose isomerase type I catalytic" evidence="10">
    <location>
        <begin position="4"/>
        <end position="100"/>
    </location>
</feature>
<dbReference type="CDD" id="cd07010">
    <property type="entry name" value="cupin_PMI_type_I_N_bac"/>
    <property type="match status" value="1"/>
</dbReference>
<dbReference type="Gene3D" id="2.60.120.10">
    <property type="entry name" value="Jelly Rolls"/>
    <property type="match status" value="2"/>
</dbReference>
<feature type="domain" description="Mannose-6-phosphate isomerase cupin" evidence="11">
    <location>
        <begin position="236"/>
        <end position="312"/>
    </location>
</feature>
<dbReference type="SUPFAM" id="SSF51182">
    <property type="entry name" value="RmlC-like cupins"/>
    <property type="match status" value="1"/>
</dbReference>
<dbReference type="GO" id="GO:0005975">
    <property type="term" value="P:carbohydrate metabolic process"/>
    <property type="evidence" value="ECO:0007669"/>
    <property type="project" value="UniProtKB-UniRule"/>
</dbReference>
<dbReference type="GO" id="GO:0004476">
    <property type="term" value="F:mannose-6-phosphate isomerase activity"/>
    <property type="evidence" value="ECO:0007669"/>
    <property type="project" value="UniProtKB-UniRule"/>
</dbReference>
<evidence type="ECO:0000259" key="11">
    <source>
        <dbReference type="Pfam" id="PF21621"/>
    </source>
</evidence>
<evidence type="ECO:0000256" key="8">
    <source>
        <dbReference type="PIRSR" id="PIRSR036894-1"/>
    </source>
</evidence>
<dbReference type="Proteomes" id="UP000550736">
    <property type="component" value="Unassembled WGS sequence"/>
</dbReference>
<evidence type="ECO:0000259" key="10">
    <source>
        <dbReference type="Pfam" id="PF20511"/>
    </source>
</evidence>
<evidence type="ECO:0000256" key="9">
    <source>
        <dbReference type="PIRSR" id="PIRSR036894-2"/>
    </source>
</evidence>
<dbReference type="InterPro" id="IPR046457">
    <property type="entry name" value="PMI_typeI_cat"/>
</dbReference>
<feature type="binding site" evidence="8">
    <location>
        <position position="94"/>
    </location>
    <ligand>
        <name>Zn(2+)</name>
        <dbReference type="ChEBI" id="CHEBI:29105"/>
    </ligand>
</feature>
<dbReference type="InterPro" id="IPR001250">
    <property type="entry name" value="Man6P_Isoase-1"/>
</dbReference>
<feature type="binding site" evidence="8">
    <location>
        <position position="112"/>
    </location>
    <ligand>
        <name>Zn(2+)</name>
        <dbReference type="ChEBI" id="CHEBI:29105"/>
    </ligand>
</feature>
<keyword evidence="12" id="KW-0378">Hydrolase</keyword>
<feature type="active site" evidence="9">
    <location>
        <position position="189"/>
    </location>
</feature>
<dbReference type="InterPro" id="IPR049071">
    <property type="entry name" value="MPI_cupin_dom"/>
</dbReference>
<dbReference type="InterPro" id="IPR014710">
    <property type="entry name" value="RmlC-like_jellyroll"/>
</dbReference>
<evidence type="ECO:0000256" key="6">
    <source>
        <dbReference type="ARBA" id="ARBA00023235"/>
    </source>
</evidence>
<dbReference type="PIRSF" id="PIRSF036894">
    <property type="entry name" value="PMI_Firm_short"/>
    <property type="match status" value="1"/>
</dbReference>
<keyword evidence="4 7" id="KW-0479">Metal-binding</keyword>
<name>A0A7X9WCV0_STACP</name>
<keyword evidence="5 7" id="KW-0862">Zinc</keyword>
<evidence type="ECO:0000256" key="3">
    <source>
        <dbReference type="ARBA" id="ARBA00011956"/>
    </source>
</evidence>
<evidence type="ECO:0000313" key="12">
    <source>
        <dbReference type="EMBL" id="NMK55763.1"/>
    </source>
</evidence>
<comment type="catalytic activity">
    <reaction evidence="1 7">
        <text>D-mannose 6-phosphate = D-fructose 6-phosphate</text>
        <dbReference type="Rhea" id="RHEA:12356"/>
        <dbReference type="ChEBI" id="CHEBI:58735"/>
        <dbReference type="ChEBI" id="CHEBI:61527"/>
        <dbReference type="EC" id="5.3.1.8"/>
    </reaction>
</comment>
<protein>
    <recommendedName>
        <fullName evidence="3 7">Mannose-6-phosphate isomerase</fullName>
        <ecNumber evidence="3 7">5.3.1.8</ecNumber>
    </recommendedName>
</protein>
<dbReference type="Pfam" id="PF21621">
    <property type="entry name" value="MPI_cupin_dom"/>
    <property type="match status" value="1"/>
</dbReference>
<dbReference type="InterPro" id="IPR051804">
    <property type="entry name" value="Carb_Metab_Reg_Kinase/Isom"/>
</dbReference>
<dbReference type="Proteomes" id="UP000538955">
    <property type="component" value="Unassembled WGS sequence"/>
</dbReference>
<dbReference type="GO" id="GO:0016787">
    <property type="term" value="F:hydrolase activity"/>
    <property type="evidence" value="ECO:0007669"/>
    <property type="project" value="UniProtKB-KW"/>
</dbReference>
<evidence type="ECO:0000256" key="7">
    <source>
        <dbReference type="PIRNR" id="PIRNR036894"/>
    </source>
</evidence>
<dbReference type="Pfam" id="PF20511">
    <property type="entry name" value="PMI_typeI_cat"/>
    <property type="match status" value="1"/>
</dbReference>
<feature type="binding site" evidence="8">
    <location>
        <position position="169"/>
    </location>
    <ligand>
        <name>Zn(2+)</name>
        <dbReference type="ChEBI" id="CHEBI:29105"/>
    </ligand>
</feature>
<comment type="similarity">
    <text evidence="2 7">Belongs to the mannose-6-phosphate isomerase type 1 family.</text>
</comment>
<proteinExistence type="inferred from homology"/>
<dbReference type="InterPro" id="IPR014628">
    <property type="entry name" value="Man6P_isomerase_Firm_short"/>
</dbReference>
<evidence type="ECO:0000313" key="15">
    <source>
        <dbReference type="Proteomes" id="UP000550736"/>
    </source>
</evidence>
<dbReference type="RefSeq" id="WP_023351336.1">
    <property type="nucleotide sequence ID" value="NZ_CBCPJN010000007.1"/>
</dbReference>
<comment type="caution">
    <text evidence="13">The sequence shown here is derived from an EMBL/GenBank/DDBJ whole genome shotgun (WGS) entry which is preliminary data.</text>
</comment>
<sequence>MPLFLKPIFHEKVWGGSKLQQFGYHLPDEHIGECWGISAHPNGKSEILNGPYAGQTLDQVWNDHRELFGEFPSKDFPLMAKIVDAEAPLSIHVHPDDSYAYENENGQYGKSECWYIIEAEEDAEITIGTKASSREEFEQQIKEGKFQENLRKIKVKPGDFYFIPAGTIHSIGAGIMAYETMQSSDVSYRVYDYDRKLNNNEQRTLNVSKALDVMEYSSELPNIVPQNEVIENHNCTHVVSNDFFTIVKWEISGTLNYMKPREFCLISVLEGNGKIIIDGEIFEIEKGTNFVLTSEDLDSVFEGDFTLIISYI</sequence>
<dbReference type="PANTHER" id="PTHR42742:SF3">
    <property type="entry name" value="FRUCTOKINASE"/>
    <property type="match status" value="1"/>
</dbReference>
<dbReference type="InterPro" id="IPR011051">
    <property type="entry name" value="RmlC_Cupin_sf"/>
</dbReference>
<organism evidence="13 15">
    <name type="scientific">Staphylococcus capitis</name>
    <dbReference type="NCBI Taxonomy" id="29388"/>
    <lineage>
        <taxon>Bacteria</taxon>
        <taxon>Bacillati</taxon>
        <taxon>Bacillota</taxon>
        <taxon>Bacilli</taxon>
        <taxon>Bacillales</taxon>
        <taxon>Staphylococcaceae</taxon>
        <taxon>Staphylococcus</taxon>
    </lineage>
</organism>
<evidence type="ECO:0000256" key="1">
    <source>
        <dbReference type="ARBA" id="ARBA00000757"/>
    </source>
</evidence>
<dbReference type="EMBL" id="JABBLX010000075">
    <property type="protein sequence ID" value="NMK98923.1"/>
    <property type="molecule type" value="Genomic_DNA"/>
</dbReference>
<comment type="cofactor">
    <cofactor evidence="8">
        <name>Zn(2+)</name>
        <dbReference type="ChEBI" id="CHEBI:29105"/>
    </cofactor>
    <text evidence="8">Binds 1 zinc ion per subunit.</text>
</comment>
<evidence type="ECO:0000256" key="5">
    <source>
        <dbReference type="ARBA" id="ARBA00022833"/>
    </source>
</evidence>
<keyword evidence="6 7" id="KW-0413">Isomerase</keyword>
<dbReference type="AlphaFoldDB" id="A0A7X9WCV0"/>
<dbReference type="EMBL" id="JABBMI010000123">
    <property type="protein sequence ID" value="NMK55763.1"/>
    <property type="molecule type" value="Genomic_DNA"/>
</dbReference>
<reference evidence="14 15" key="1">
    <citation type="submission" date="2020-04" db="EMBL/GenBank/DDBJ databases">
        <title>The Epidemiology and Molecular Characteristics of Linezolid-Resistant Staphylococcus capitis in Huashan Hospital, Shanghai.</title>
        <authorList>
            <person name="Ding L."/>
            <person name="Li P."/>
            <person name="Yang Y."/>
            <person name="Lin D."/>
            <person name="Xu X."/>
        </authorList>
    </citation>
    <scope>NUCLEOTIDE SEQUENCE [LARGE SCALE GENOMIC DNA]</scope>
    <source>
        <strain evidence="13 15">12-86</strain>
        <strain evidence="12 14">17-84</strain>
    </source>
</reference>
<evidence type="ECO:0000313" key="14">
    <source>
        <dbReference type="Proteomes" id="UP000538955"/>
    </source>
</evidence>